<keyword evidence="3" id="KW-0964">Secreted</keyword>
<comment type="function">
    <text evidence="3">Flagellin is the subunit protein which polymerizes to form the filaments of bacterial flagella.</text>
</comment>
<dbReference type="Proteomes" id="UP000238563">
    <property type="component" value="Unassembled WGS sequence"/>
</dbReference>
<organism evidence="6 7">
    <name type="scientific">Phyllobacterium myrsinacearum</name>
    <dbReference type="NCBI Taxonomy" id="28101"/>
    <lineage>
        <taxon>Bacteria</taxon>
        <taxon>Pseudomonadati</taxon>
        <taxon>Pseudomonadota</taxon>
        <taxon>Alphaproteobacteria</taxon>
        <taxon>Hyphomicrobiales</taxon>
        <taxon>Phyllobacteriaceae</taxon>
        <taxon>Phyllobacterium</taxon>
    </lineage>
</organism>
<feature type="domain" description="Flagellin N-terminal" evidence="4">
    <location>
        <begin position="6"/>
        <end position="140"/>
    </location>
</feature>
<evidence type="ECO:0000256" key="2">
    <source>
        <dbReference type="ARBA" id="ARBA00023143"/>
    </source>
</evidence>
<dbReference type="NCBIfam" id="NF004669">
    <property type="entry name" value="PRK06008.1"/>
    <property type="match status" value="1"/>
</dbReference>
<sequence>MKTQSISSYMLANSTRNILAKAQADLIKAKEESTTGFVSDTGLALGSRTGQSISLRKEYDRLTVLTETNNLIGQRMTTSQNALGNLVKGATDFLGTVTALRGSSDGHSVALDKAKSGLQTMTGLANTNYNGEYVFAGVNTDVQPMDDYYAAGNPARAAIQTAFQTQFGFPMTDPQVKNITADQMKSFLDTTMTAQFSAGSWSSNWSSASDTLVKSRIAPTELAETSVSANNAGFRQMAMSYTMVAELSNIGLNQGAFDAVMDKAISTTTQAVTSLTSAQAFLGDAQARTKDATDRLTVQLKVLNSSVLDLEAVDPYEAANRVSALTNQIQASYALTVKLQSLSLLNYLK</sequence>
<protein>
    <recommendedName>
        <fullName evidence="3">Flagellin</fullName>
    </recommendedName>
</protein>
<reference evidence="6 7" key="1">
    <citation type="submission" date="2018-02" db="EMBL/GenBank/DDBJ databases">
        <title>The draft genome of Phyllobacterium myrsinacearum DSM5892.</title>
        <authorList>
            <person name="Li L."/>
            <person name="Liu L."/>
            <person name="Zhang X."/>
            <person name="Wang T."/>
        </authorList>
    </citation>
    <scope>NUCLEOTIDE SEQUENCE [LARGE SCALE GENOMIC DNA]</scope>
    <source>
        <strain evidence="6 7">DSM 5892</strain>
    </source>
</reference>
<dbReference type="SUPFAM" id="SSF64518">
    <property type="entry name" value="Phase 1 flagellin"/>
    <property type="match status" value="1"/>
</dbReference>
<evidence type="ECO:0000259" key="5">
    <source>
        <dbReference type="Pfam" id="PF00700"/>
    </source>
</evidence>
<dbReference type="RefSeq" id="WP_105735192.1">
    <property type="nucleotide sequence ID" value="NZ_PVBT01000005.1"/>
</dbReference>
<dbReference type="InterPro" id="IPR001492">
    <property type="entry name" value="Flagellin"/>
</dbReference>
<dbReference type="EMBL" id="PVBT01000005">
    <property type="protein sequence ID" value="PRD51635.1"/>
    <property type="molecule type" value="Genomic_DNA"/>
</dbReference>
<dbReference type="OrthoDB" id="8004955at2"/>
<dbReference type="Gene3D" id="1.20.1330.10">
    <property type="entry name" value="f41 fragment of flagellin, N-terminal domain"/>
    <property type="match status" value="1"/>
</dbReference>
<keyword evidence="2 3" id="KW-0975">Bacterial flagellum</keyword>
<dbReference type="Pfam" id="PF00669">
    <property type="entry name" value="Flagellin_N"/>
    <property type="match status" value="1"/>
</dbReference>
<comment type="subcellular location">
    <subcellularLocation>
        <location evidence="3">Secreted</location>
    </subcellularLocation>
    <subcellularLocation>
        <location evidence="3">Bacterial flagellum</location>
    </subcellularLocation>
</comment>
<evidence type="ECO:0000313" key="6">
    <source>
        <dbReference type="EMBL" id="PRD51635.1"/>
    </source>
</evidence>
<gene>
    <name evidence="6" type="primary">flgL</name>
    <name evidence="6" type="ORF">C5750_17420</name>
</gene>
<name>A0A2S9JFE1_9HYPH</name>
<dbReference type="PANTHER" id="PTHR42792">
    <property type="entry name" value="FLAGELLIN"/>
    <property type="match status" value="1"/>
</dbReference>
<dbReference type="InterPro" id="IPR001029">
    <property type="entry name" value="Flagellin_N"/>
</dbReference>
<dbReference type="AlphaFoldDB" id="A0A2S9JFE1"/>
<comment type="similarity">
    <text evidence="1 3">Belongs to the bacterial flagellin family.</text>
</comment>
<keyword evidence="6" id="KW-0969">Cilium</keyword>
<keyword evidence="7" id="KW-1185">Reference proteome</keyword>
<dbReference type="Pfam" id="PF00700">
    <property type="entry name" value="Flagellin_C"/>
    <property type="match status" value="1"/>
</dbReference>
<evidence type="ECO:0000313" key="7">
    <source>
        <dbReference type="Proteomes" id="UP000238563"/>
    </source>
</evidence>
<dbReference type="GO" id="GO:0005576">
    <property type="term" value="C:extracellular region"/>
    <property type="evidence" value="ECO:0007669"/>
    <property type="project" value="UniProtKB-SubCell"/>
</dbReference>
<keyword evidence="6" id="KW-0282">Flagellum</keyword>
<dbReference type="PANTHER" id="PTHR42792:SF1">
    <property type="entry name" value="FLAGELLAR HOOK-ASSOCIATED PROTEIN 3"/>
    <property type="match status" value="1"/>
</dbReference>
<proteinExistence type="inferred from homology"/>
<dbReference type="GO" id="GO:0005198">
    <property type="term" value="F:structural molecule activity"/>
    <property type="evidence" value="ECO:0007669"/>
    <property type="project" value="UniProtKB-UniRule"/>
</dbReference>
<comment type="caution">
    <text evidence="6">The sequence shown here is derived from an EMBL/GenBank/DDBJ whole genome shotgun (WGS) entry which is preliminary data.</text>
</comment>
<keyword evidence="6" id="KW-0966">Cell projection</keyword>
<evidence type="ECO:0000259" key="4">
    <source>
        <dbReference type="Pfam" id="PF00669"/>
    </source>
</evidence>
<feature type="domain" description="Flagellin C-terminal" evidence="5">
    <location>
        <begin position="266"/>
        <end position="348"/>
    </location>
</feature>
<dbReference type="InterPro" id="IPR046358">
    <property type="entry name" value="Flagellin_C"/>
</dbReference>
<accession>A0A2S9JFE1</accession>
<dbReference type="GO" id="GO:0009288">
    <property type="term" value="C:bacterial-type flagellum"/>
    <property type="evidence" value="ECO:0007669"/>
    <property type="project" value="UniProtKB-SubCell"/>
</dbReference>
<evidence type="ECO:0000256" key="3">
    <source>
        <dbReference type="RuleBase" id="RU362073"/>
    </source>
</evidence>
<evidence type="ECO:0000256" key="1">
    <source>
        <dbReference type="ARBA" id="ARBA00005709"/>
    </source>
</evidence>